<dbReference type="AlphaFoldDB" id="X1KQM5"/>
<gene>
    <name evidence="1" type="ORF">S03H2_70293</name>
</gene>
<evidence type="ECO:0008006" key="2">
    <source>
        <dbReference type="Google" id="ProtNLM"/>
    </source>
</evidence>
<feature type="non-terminal residue" evidence="1">
    <location>
        <position position="1"/>
    </location>
</feature>
<dbReference type="EMBL" id="BARU01046676">
    <property type="protein sequence ID" value="GAH92444.1"/>
    <property type="molecule type" value="Genomic_DNA"/>
</dbReference>
<reference evidence="1" key="1">
    <citation type="journal article" date="2014" name="Front. Microbiol.">
        <title>High frequency of phylogenetically diverse reductive dehalogenase-homologous genes in deep subseafloor sedimentary metagenomes.</title>
        <authorList>
            <person name="Kawai M."/>
            <person name="Futagami T."/>
            <person name="Toyoda A."/>
            <person name="Takaki Y."/>
            <person name="Nishi S."/>
            <person name="Hori S."/>
            <person name="Arai W."/>
            <person name="Tsubouchi T."/>
            <person name="Morono Y."/>
            <person name="Uchiyama I."/>
            <person name="Ito T."/>
            <person name="Fujiyama A."/>
            <person name="Inagaki F."/>
            <person name="Takami H."/>
        </authorList>
    </citation>
    <scope>NUCLEOTIDE SEQUENCE</scope>
    <source>
        <strain evidence="1">Expedition CK06-06</strain>
    </source>
</reference>
<comment type="caution">
    <text evidence="1">The sequence shown here is derived from an EMBL/GenBank/DDBJ whole genome shotgun (WGS) entry which is preliminary data.</text>
</comment>
<protein>
    <recommendedName>
        <fullName evidence="2">Glycosyl transferase family 1 domain-containing protein</fullName>
    </recommendedName>
</protein>
<proteinExistence type="predicted"/>
<accession>X1KQM5</accession>
<name>X1KQM5_9ZZZZ</name>
<sequence>DMFEQYGLLRQTTDTDRALELSLAWLKDKNAKEECRAGREKFLADKIDVTDYIIKTIEQAAANF</sequence>
<evidence type="ECO:0000313" key="1">
    <source>
        <dbReference type="EMBL" id="GAH92444.1"/>
    </source>
</evidence>
<organism evidence="1">
    <name type="scientific">marine sediment metagenome</name>
    <dbReference type="NCBI Taxonomy" id="412755"/>
    <lineage>
        <taxon>unclassified sequences</taxon>
        <taxon>metagenomes</taxon>
        <taxon>ecological metagenomes</taxon>
    </lineage>
</organism>